<accession>A0AAX1NB75</accession>
<evidence type="ECO:0000256" key="4">
    <source>
        <dbReference type="ARBA" id="ARBA00022692"/>
    </source>
</evidence>
<keyword evidence="4 8" id="KW-0812">Transmembrane</keyword>
<keyword evidence="11" id="KW-1185">Reference proteome</keyword>
<feature type="transmembrane region" description="Helical" evidence="8">
    <location>
        <begin position="122"/>
        <end position="142"/>
    </location>
</feature>
<feature type="transmembrane region" description="Helical" evidence="8">
    <location>
        <begin position="263"/>
        <end position="288"/>
    </location>
</feature>
<dbReference type="NCBIfam" id="TIGR00836">
    <property type="entry name" value="amt"/>
    <property type="match status" value="1"/>
</dbReference>
<proteinExistence type="inferred from homology"/>
<feature type="transmembrane region" description="Helical" evidence="8">
    <location>
        <begin position="383"/>
        <end position="405"/>
    </location>
</feature>
<dbReference type="PROSITE" id="PS01219">
    <property type="entry name" value="AMMONIUM_TRANSP"/>
    <property type="match status" value="1"/>
</dbReference>
<evidence type="ECO:0000256" key="6">
    <source>
        <dbReference type="ARBA" id="ARBA00023136"/>
    </source>
</evidence>
<name>A0AAX1NB75_9BACT</name>
<dbReference type="PANTHER" id="PTHR11730">
    <property type="entry name" value="AMMONIUM TRANSPORTER"/>
    <property type="match status" value="1"/>
</dbReference>
<dbReference type="InterPro" id="IPR024041">
    <property type="entry name" value="NH4_transpt_AmtB-like_dom"/>
</dbReference>
<comment type="caution">
    <text evidence="8">Lacks conserved residue(s) required for the propagation of feature annotation.</text>
</comment>
<comment type="similarity">
    <text evidence="2 8">Belongs to the ammonia transporter channel (TC 1.A.11.2) family.</text>
</comment>
<feature type="transmembrane region" description="Helical" evidence="8">
    <location>
        <begin position="192"/>
        <end position="213"/>
    </location>
</feature>
<evidence type="ECO:0000256" key="2">
    <source>
        <dbReference type="ARBA" id="ARBA00005887"/>
    </source>
</evidence>
<feature type="domain" description="Ammonium transporter AmtB-like" evidence="9">
    <location>
        <begin position="36"/>
        <end position="424"/>
    </location>
</feature>
<keyword evidence="7 8" id="KW-0924">Ammonia transport</keyword>
<reference evidence="10 11" key="1">
    <citation type="submission" date="2021-05" db="EMBL/GenBank/DDBJ databases">
        <title>Comparative genomic studies on the polysaccharide-degrading batcterial strains of the Flammeovirga genus.</title>
        <authorList>
            <person name="Zewei F."/>
            <person name="Zheng Z."/>
            <person name="Yu L."/>
            <person name="Ruyue G."/>
            <person name="Yanhong M."/>
            <person name="Yuanyuan C."/>
            <person name="Jingyan G."/>
            <person name="Wenjun H."/>
        </authorList>
    </citation>
    <scope>NUCLEOTIDE SEQUENCE [LARGE SCALE GENOMIC DNA]</scope>
    <source>
        <strain evidence="10 11">NBRC:100898</strain>
    </source>
</reference>
<dbReference type="EMBL" id="CP076132">
    <property type="protein sequence ID" value="QWG03273.1"/>
    <property type="molecule type" value="Genomic_DNA"/>
</dbReference>
<keyword evidence="6 8" id="KW-0472">Membrane</keyword>
<evidence type="ECO:0000256" key="5">
    <source>
        <dbReference type="ARBA" id="ARBA00022989"/>
    </source>
</evidence>
<dbReference type="GO" id="GO:0005886">
    <property type="term" value="C:plasma membrane"/>
    <property type="evidence" value="ECO:0007669"/>
    <property type="project" value="UniProtKB-SubCell"/>
</dbReference>
<evidence type="ECO:0000256" key="3">
    <source>
        <dbReference type="ARBA" id="ARBA00022448"/>
    </source>
</evidence>
<dbReference type="RefSeq" id="WP_169664055.1">
    <property type="nucleotide sequence ID" value="NZ_CP076132.1"/>
</dbReference>
<evidence type="ECO:0000256" key="7">
    <source>
        <dbReference type="ARBA" id="ARBA00023177"/>
    </source>
</evidence>
<dbReference type="InterPro" id="IPR018047">
    <property type="entry name" value="Ammonium_transpt_CS"/>
</dbReference>
<sequence>MLKAKLLLIGIIMPTLLIANEQTGQTTAEFHSIDSLWVLLCAILVFLMQAGFKTLETGLVKREHRAGVGAKNLMDMVAGLLGFFLLGYGFMFGSSHFGIIGFDLNLFAGTDLSKSELGIPGPVFFLFQVAFAGTALTIVSGAMSGRTGLLPYLIGSIITAILIYPVFGHWAWGNLLDQDNHAWLAEIGFMDFAGSTVVHTLGATVGLVGIILVGPRLGRFDMHGKILPIKASDYSYSVLGVILLWVGWWGFNGGSTLTFGNDVSTIILNTNVAGASACFSAFIMCYFFQRRDELMEKMMGGALTGLVAITACCNVVSPSSALIIGLLAGVIHNLSFDLILKVFKLDDPVGAIPVHGFGGIFGTLCVALFGKEELLVLPRWEQLLVQAIGIEVCIAFTVIVSFIMFKVIKMVYGLRVSPEQELGGMMAGRKMPKEFYEEEKGAKIQYASLKVSGKGYNLINIKDFIELSKSYRDGLIQNKRVTFIDEAGDKVDFEEALRQLSVLREKSLKNEPMVSA</sequence>
<feature type="transmembrane region" description="Helical" evidence="8">
    <location>
        <begin position="35"/>
        <end position="55"/>
    </location>
</feature>
<dbReference type="InterPro" id="IPR001905">
    <property type="entry name" value="Ammonium_transpt"/>
</dbReference>
<dbReference type="InterPro" id="IPR029020">
    <property type="entry name" value="Ammonium/urea_transptr"/>
</dbReference>
<dbReference type="Pfam" id="PF00909">
    <property type="entry name" value="Ammonium_transp"/>
    <property type="match status" value="1"/>
</dbReference>
<evidence type="ECO:0000256" key="8">
    <source>
        <dbReference type="RuleBase" id="RU362002"/>
    </source>
</evidence>
<dbReference type="PANTHER" id="PTHR11730:SF6">
    <property type="entry name" value="AMMONIUM TRANSPORTER"/>
    <property type="match status" value="1"/>
</dbReference>
<evidence type="ECO:0000256" key="1">
    <source>
        <dbReference type="ARBA" id="ARBA00004141"/>
    </source>
</evidence>
<dbReference type="KEGG" id="fya:KMW28_06735"/>
<evidence type="ECO:0000259" key="9">
    <source>
        <dbReference type="Pfam" id="PF00909"/>
    </source>
</evidence>
<feature type="transmembrane region" description="Helical" evidence="8">
    <location>
        <begin position="149"/>
        <end position="172"/>
    </location>
</feature>
<organism evidence="10 11">
    <name type="scientific">Flammeovirga yaeyamensis</name>
    <dbReference type="NCBI Taxonomy" id="367791"/>
    <lineage>
        <taxon>Bacteria</taxon>
        <taxon>Pseudomonadati</taxon>
        <taxon>Bacteroidota</taxon>
        <taxon>Cytophagia</taxon>
        <taxon>Cytophagales</taxon>
        <taxon>Flammeovirgaceae</taxon>
        <taxon>Flammeovirga</taxon>
    </lineage>
</organism>
<dbReference type="GO" id="GO:0097272">
    <property type="term" value="P:ammonium homeostasis"/>
    <property type="evidence" value="ECO:0007669"/>
    <property type="project" value="TreeGrafter"/>
</dbReference>
<feature type="transmembrane region" description="Helical" evidence="8">
    <location>
        <begin position="234"/>
        <end position="251"/>
    </location>
</feature>
<dbReference type="Proteomes" id="UP000678679">
    <property type="component" value="Chromosome 1"/>
</dbReference>
<evidence type="ECO:0000313" key="11">
    <source>
        <dbReference type="Proteomes" id="UP000678679"/>
    </source>
</evidence>
<dbReference type="GO" id="GO:0008519">
    <property type="term" value="F:ammonium channel activity"/>
    <property type="evidence" value="ECO:0007669"/>
    <property type="project" value="InterPro"/>
</dbReference>
<feature type="transmembrane region" description="Helical" evidence="8">
    <location>
        <begin position="76"/>
        <end position="102"/>
    </location>
</feature>
<dbReference type="Gene3D" id="1.10.3430.10">
    <property type="entry name" value="Ammonium transporter AmtB like domains"/>
    <property type="match status" value="1"/>
</dbReference>
<keyword evidence="5 8" id="KW-1133">Transmembrane helix</keyword>
<feature type="transmembrane region" description="Helical" evidence="8">
    <location>
        <begin position="352"/>
        <end position="371"/>
    </location>
</feature>
<protein>
    <recommendedName>
        <fullName evidence="8">Ammonium transporter</fullName>
    </recommendedName>
</protein>
<evidence type="ECO:0000313" key="10">
    <source>
        <dbReference type="EMBL" id="QWG03273.1"/>
    </source>
</evidence>
<comment type="subcellular location">
    <subcellularLocation>
        <location evidence="8">Cell membrane</location>
        <topology evidence="8">Multi-pass membrane protein</topology>
    </subcellularLocation>
    <subcellularLocation>
        <location evidence="1">Membrane</location>
        <topology evidence="1">Multi-pass membrane protein</topology>
    </subcellularLocation>
</comment>
<gene>
    <name evidence="10" type="ORF">KMW28_06735</name>
</gene>
<keyword evidence="3 8" id="KW-0813">Transport</keyword>
<dbReference type="SUPFAM" id="SSF111352">
    <property type="entry name" value="Ammonium transporter"/>
    <property type="match status" value="1"/>
</dbReference>
<dbReference type="AlphaFoldDB" id="A0AAX1NB75"/>